<keyword evidence="2" id="KW-0496">Mitochondrion</keyword>
<evidence type="ECO:0000259" key="4">
    <source>
        <dbReference type="PROSITE" id="PS50878"/>
    </source>
</evidence>
<protein>
    <recommendedName>
        <fullName evidence="4">Reverse transcriptase domain-containing protein</fullName>
    </recommendedName>
</protein>
<dbReference type="Pfam" id="PF14529">
    <property type="entry name" value="Exo_endo_phos_2"/>
    <property type="match status" value="1"/>
</dbReference>
<dbReference type="PANTHER" id="PTHR33481">
    <property type="entry name" value="REVERSE TRANSCRIPTASE"/>
    <property type="match status" value="1"/>
</dbReference>
<keyword evidence="6" id="KW-1185">Reference proteome</keyword>
<dbReference type="Gene3D" id="3.60.10.10">
    <property type="entry name" value="Endonuclease/exonuclease/phosphatase"/>
    <property type="match status" value="1"/>
</dbReference>
<feature type="region of interest" description="Disordered" evidence="3">
    <location>
        <begin position="114"/>
        <end position="136"/>
    </location>
</feature>
<comment type="subcellular location">
    <subcellularLocation>
        <location evidence="1">Mitochondrion</location>
    </subcellularLocation>
</comment>
<dbReference type="GO" id="GO:0003824">
    <property type="term" value="F:catalytic activity"/>
    <property type="evidence" value="ECO:0007669"/>
    <property type="project" value="InterPro"/>
</dbReference>
<dbReference type="AlphaFoldDB" id="A0A8H4K3D0"/>
<feature type="region of interest" description="Disordered" evidence="3">
    <location>
        <begin position="1"/>
        <end position="50"/>
    </location>
</feature>
<dbReference type="PANTHER" id="PTHR33481:SF1">
    <property type="entry name" value="ENDONUCLEASE_EXONUCLEASE_PHOSPHATASE DOMAIN-CONTAINING PROTEIN-RELATED"/>
    <property type="match status" value="1"/>
</dbReference>
<dbReference type="InterPro" id="IPR005135">
    <property type="entry name" value="Endo/exonuclease/phosphatase"/>
</dbReference>
<sequence length="1227" mass="138905">MGDTAKWKKTRGGKAQRKEQASKKAERLNERERKKQEEEEDEERNREEGFRKRESLIIDQANFLGSLHRTTRLLNCEQERTNGRMADIICGCDPSPTSAWRRNKNYWVEMNPTRALVASDNPNDPNRPKRNDKRNKKAAKQQKKAVEFSSVFFFIHKSIPRSKWNVVYHDDANAGMAATLYLMTSIGEIAIHNVYNVNQPATTDQPPRRIDVDILVDRTTASGRDIVVGDFNLHDPAWSGHFYKEGSGTGDARKLQHGMMTKAQMKLLTVPGSPTWSHSIVGDDPTATEPPDQESRVSCIDLTFISPDLVPRFKSWGIFRYNPWEKSDHRPIRTVIDINPARDDTKKLLWNECDEKVFLEEVGKKVELWELLACESQEQLNLSMAKISKDFLELIEKVVPSCLLHPPPPEKPMDPQTRNILQGNDLSSGESLYELFANLRDKFRSYIQTCVAKDGYHKAIGIGKVRNRSAIVQTMPSLADSSGKDATSEVDKQSLIRASIFPDTSDIGERATSITFPTFDPNVKELPMNQYVKKKDVERILRTLRYGKAAGPDGIPNEALRKGWKILAPLLTKIFNQCLKLGCHLDTFKIAITAMLPKAGKDDHKKPNSWRPIALLSSIGKVFERVLADLLKKCALDNNLIPRTQYGAPGKSTVQAVHEIVDIVHKAWSRKEKRKLKKKVAKLKNKVTMLGLDISGAFNCVNPAILLQALANMGIPKWFIRIIHSFLSDRRTVLRLPQSVSKPFRINIGIPQGSPLSPILFMLFTAPLLELIEKHNTTFGDNGITVHCISYVDDTYLIAVSDSYEKNCSALKSFHDVVLEWANRVGLEFSPHKYSVMHFQRRGGRDPPSTVLPDIDGLKDNPECLKQTQLKVLGVVLDPKLTFEHHCIRAGVGVTLAEARDWYFSHIRSKIGYACGAWFMRSPGTRLDGSFVVTQLKRLEKLHYKCLLSLSGAISTTTTEFIEKDVNVESIEAFLTRTMLTYRAKSLALKGPLEDQDPDCNRTAYRFLDEQAMDLVKAAKQSFRASRRINDDDDETFEKLWGEKHSQRNRAIKKILSLQATDGRAKSWIYCRQQHAGKHRSLHVPAVMVEDAGPQSLKYYKGMTRAESTLGLQLRTECIGLNGYLSKIRAPRYVRVAGSKHLIREFFPAACTCGYHTQTVFHMFMECPDLDVARARLIEHIGAPLKWDTLLTTNLKKAVHWAMTYFGIPQYALARLDSDFHVDDGGS</sequence>
<gene>
    <name evidence="5" type="ORF">F53441_11931</name>
</gene>
<evidence type="ECO:0000313" key="6">
    <source>
        <dbReference type="Proteomes" id="UP000605986"/>
    </source>
</evidence>
<reference evidence="5" key="1">
    <citation type="submission" date="2020-01" db="EMBL/GenBank/DDBJ databases">
        <title>Identification and distribution of gene clusters putatively required for synthesis of sphingolipid metabolism inhibitors in phylogenetically diverse species of the filamentous fungus Fusarium.</title>
        <authorList>
            <person name="Kim H.-S."/>
            <person name="Busman M."/>
            <person name="Brown D.W."/>
            <person name="Divon H."/>
            <person name="Uhlig S."/>
            <person name="Proctor R.H."/>
        </authorList>
    </citation>
    <scope>NUCLEOTIDE SEQUENCE</scope>
    <source>
        <strain evidence="5">NRRL 53441</strain>
    </source>
</reference>
<dbReference type="GO" id="GO:0005739">
    <property type="term" value="C:mitochondrion"/>
    <property type="evidence" value="ECO:0007669"/>
    <property type="project" value="UniProtKB-SubCell"/>
</dbReference>
<dbReference type="PROSITE" id="PS50878">
    <property type="entry name" value="RT_POL"/>
    <property type="match status" value="1"/>
</dbReference>
<feature type="domain" description="Reverse transcriptase" evidence="4">
    <location>
        <begin position="577"/>
        <end position="877"/>
    </location>
</feature>
<dbReference type="SUPFAM" id="SSF56219">
    <property type="entry name" value="DNase I-like"/>
    <property type="match status" value="1"/>
</dbReference>
<dbReference type="OrthoDB" id="3261222at2759"/>
<accession>A0A8H4K3D0</accession>
<evidence type="ECO:0000313" key="5">
    <source>
        <dbReference type="EMBL" id="KAF4441804.1"/>
    </source>
</evidence>
<dbReference type="EMBL" id="JAADJG010000616">
    <property type="protein sequence ID" value="KAF4441804.1"/>
    <property type="molecule type" value="Genomic_DNA"/>
</dbReference>
<evidence type="ECO:0000256" key="2">
    <source>
        <dbReference type="ARBA" id="ARBA00023128"/>
    </source>
</evidence>
<dbReference type="InterPro" id="IPR036691">
    <property type="entry name" value="Endo/exonu/phosph_ase_sf"/>
</dbReference>
<dbReference type="Pfam" id="PF00078">
    <property type="entry name" value="RVT_1"/>
    <property type="match status" value="1"/>
</dbReference>
<comment type="caution">
    <text evidence="5">The sequence shown here is derived from an EMBL/GenBank/DDBJ whole genome shotgun (WGS) entry which is preliminary data.</text>
</comment>
<proteinExistence type="predicted"/>
<name>A0A8H4K3D0_9HYPO</name>
<dbReference type="Proteomes" id="UP000605986">
    <property type="component" value="Unassembled WGS sequence"/>
</dbReference>
<evidence type="ECO:0000256" key="3">
    <source>
        <dbReference type="SAM" id="MobiDB-lite"/>
    </source>
</evidence>
<organism evidence="5 6">
    <name type="scientific">Fusarium austroafricanum</name>
    <dbReference type="NCBI Taxonomy" id="2364996"/>
    <lineage>
        <taxon>Eukaryota</taxon>
        <taxon>Fungi</taxon>
        <taxon>Dikarya</taxon>
        <taxon>Ascomycota</taxon>
        <taxon>Pezizomycotina</taxon>
        <taxon>Sordariomycetes</taxon>
        <taxon>Hypocreomycetidae</taxon>
        <taxon>Hypocreales</taxon>
        <taxon>Nectriaceae</taxon>
        <taxon>Fusarium</taxon>
        <taxon>Fusarium concolor species complex</taxon>
    </lineage>
</organism>
<dbReference type="InterPro" id="IPR043502">
    <property type="entry name" value="DNA/RNA_pol_sf"/>
</dbReference>
<dbReference type="CDD" id="cd01650">
    <property type="entry name" value="RT_nLTR_like"/>
    <property type="match status" value="1"/>
</dbReference>
<dbReference type="SUPFAM" id="SSF56672">
    <property type="entry name" value="DNA/RNA polymerases"/>
    <property type="match status" value="1"/>
</dbReference>
<dbReference type="InterPro" id="IPR000477">
    <property type="entry name" value="RT_dom"/>
</dbReference>
<feature type="compositionally biased region" description="Basic and acidic residues" evidence="3">
    <location>
        <begin position="16"/>
        <end position="50"/>
    </location>
</feature>
<evidence type="ECO:0000256" key="1">
    <source>
        <dbReference type="ARBA" id="ARBA00004173"/>
    </source>
</evidence>